<keyword evidence="4" id="KW-0479">Metal-binding</keyword>
<comment type="similarity">
    <text evidence="1">Belongs to the ThiD family.</text>
</comment>
<evidence type="ECO:0000256" key="10">
    <source>
        <dbReference type="ARBA" id="ARBA00042348"/>
    </source>
</evidence>
<dbReference type="CDD" id="cd01169">
    <property type="entry name" value="HMPP_kinase"/>
    <property type="match status" value="1"/>
</dbReference>
<dbReference type="PANTHER" id="PTHR20858:SF19">
    <property type="entry name" value="PYRIDOXINE KINASE"/>
    <property type="match status" value="1"/>
</dbReference>
<feature type="domain" description="Pyridoxamine kinase/Phosphomethylpyrimidine kinase" evidence="14">
    <location>
        <begin position="20"/>
        <end position="265"/>
    </location>
</feature>
<gene>
    <name evidence="15" type="ORF">G7084_04885</name>
</gene>
<evidence type="ECO:0000256" key="12">
    <source>
        <dbReference type="ARBA" id="ARBA00042531"/>
    </source>
</evidence>
<reference evidence="15 16" key="1">
    <citation type="submission" date="2020-03" db="EMBL/GenBank/DDBJ databases">
        <title>Weissella sp. nov., isolated from Cybister lewisianus.</title>
        <authorList>
            <person name="Hyun D.-W."/>
            <person name="Bae J.-W."/>
        </authorList>
    </citation>
    <scope>NUCLEOTIDE SEQUENCE [LARGE SCALE GENOMIC DNA]</scope>
    <source>
        <strain evidence="15 16">HDW19</strain>
    </source>
</reference>
<evidence type="ECO:0000256" key="7">
    <source>
        <dbReference type="ARBA" id="ARBA00022840"/>
    </source>
</evidence>
<dbReference type="Proteomes" id="UP000500741">
    <property type="component" value="Chromosome"/>
</dbReference>
<dbReference type="Pfam" id="PF08543">
    <property type="entry name" value="Phos_pyr_kin"/>
    <property type="match status" value="1"/>
</dbReference>
<dbReference type="KEGG" id="wco:G7084_04885"/>
<dbReference type="Gene3D" id="3.40.1190.20">
    <property type="match status" value="1"/>
</dbReference>
<organism evidence="15 16">
    <name type="scientific">Weissella coleopterorum</name>
    <dbReference type="NCBI Taxonomy" id="2714949"/>
    <lineage>
        <taxon>Bacteria</taxon>
        <taxon>Bacillati</taxon>
        <taxon>Bacillota</taxon>
        <taxon>Bacilli</taxon>
        <taxon>Lactobacillales</taxon>
        <taxon>Lactobacillaceae</taxon>
        <taxon>Weissella</taxon>
    </lineage>
</organism>
<dbReference type="GO" id="GO:0008902">
    <property type="term" value="F:hydroxymethylpyrimidine kinase activity"/>
    <property type="evidence" value="ECO:0007669"/>
    <property type="project" value="TreeGrafter"/>
</dbReference>
<sequence length="273" mass="29497">MMQNNISNPPAIVLTIAGSDSIAGGGIQADLATFNEYNLFGVSAITSIVTVMPTNFDIHAEDAILLAAQLESIQTNFTLAGVKLGLIPDLEQMAVVLNFLQKLEKSIPIVVDPVLVFKEAHAPQMDAIRTFYLDHLFPLATVITPNLVEAEMLTQQKIKSPADLVHSAQVLKRNGAKNIVVKGGRRLDSKQALDVLVTERNEVEILSDPIILNNFNNGAGCTFSAAILSELVQNHNIIPAVQQAKIFVKNGISHGIAIKNNLGNVWQGANRHV</sequence>
<evidence type="ECO:0000256" key="4">
    <source>
        <dbReference type="ARBA" id="ARBA00022723"/>
    </source>
</evidence>
<dbReference type="SUPFAM" id="SSF53613">
    <property type="entry name" value="Ribokinase-like"/>
    <property type="match status" value="1"/>
</dbReference>
<keyword evidence="5" id="KW-0547">Nucleotide-binding</keyword>
<dbReference type="GO" id="GO:0046872">
    <property type="term" value="F:metal ion binding"/>
    <property type="evidence" value="ECO:0007669"/>
    <property type="project" value="UniProtKB-KW"/>
</dbReference>
<name>A0A6G8B070_9LACO</name>
<keyword evidence="16" id="KW-1185">Reference proteome</keyword>
<evidence type="ECO:0000256" key="13">
    <source>
        <dbReference type="ARBA" id="ARBA00049293"/>
    </source>
</evidence>
<evidence type="ECO:0000256" key="3">
    <source>
        <dbReference type="ARBA" id="ARBA00022679"/>
    </source>
</evidence>
<evidence type="ECO:0000313" key="15">
    <source>
        <dbReference type="EMBL" id="QIL50708.1"/>
    </source>
</evidence>
<dbReference type="InterPro" id="IPR013749">
    <property type="entry name" value="PM/HMP-P_kinase-1"/>
</dbReference>
<accession>A0A6G8B070</accession>
<keyword evidence="7" id="KW-0067">ATP-binding</keyword>
<keyword evidence="3 15" id="KW-0808">Transferase</keyword>
<evidence type="ECO:0000259" key="14">
    <source>
        <dbReference type="Pfam" id="PF08543"/>
    </source>
</evidence>
<dbReference type="AlphaFoldDB" id="A0A6G8B070"/>
<evidence type="ECO:0000256" key="2">
    <source>
        <dbReference type="ARBA" id="ARBA00012104"/>
    </source>
</evidence>
<evidence type="ECO:0000256" key="1">
    <source>
        <dbReference type="ARBA" id="ARBA00009879"/>
    </source>
</evidence>
<dbReference type="EC" id="2.7.1.35" evidence="2"/>
<protein>
    <recommendedName>
        <fullName evidence="2">pyridoxal kinase</fullName>
        <ecNumber evidence="2">2.7.1.35</ecNumber>
    </recommendedName>
    <alternativeName>
        <fullName evidence="10">PN/PL/PM kinase</fullName>
    </alternativeName>
    <alternativeName>
        <fullName evidence="11">Pyridoxal kinase</fullName>
    </alternativeName>
    <alternativeName>
        <fullName evidence="9">Pyridoxamine kinase</fullName>
    </alternativeName>
    <alternativeName>
        <fullName evidence="12">Vitamin B6 kinase</fullName>
    </alternativeName>
</protein>
<dbReference type="NCBIfam" id="NF009078">
    <property type="entry name" value="PRK12413.1"/>
    <property type="match status" value="1"/>
</dbReference>
<keyword evidence="8" id="KW-0460">Magnesium</keyword>
<dbReference type="InterPro" id="IPR004399">
    <property type="entry name" value="HMP/HMP-P_kinase_dom"/>
</dbReference>
<evidence type="ECO:0000256" key="5">
    <source>
        <dbReference type="ARBA" id="ARBA00022741"/>
    </source>
</evidence>
<evidence type="ECO:0000256" key="11">
    <source>
        <dbReference type="ARBA" id="ARBA00042396"/>
    </source>
</evidence>
<comment type="catalytic activity">
    <reaction evidence="13">
        <text>pyridoxal + ATP = pyridoxal 5'-phosphate + ADP + H(+)</text>
        <dbReference type="Rhea" id="RHEA:10224"/>
        <dbReference type="ChEBI" id="CHEBI:15378"/>
        <dbReference type="ChEBI" id="CHEBI:17310"/>
        <dbReference type="ChEBI" id="CHEBI:30616"/>
        <dbReference type="ChEBI" id="CHEBI:456216"/>
        <dbReference type="ChEBI" id="CHEBI:597326"/>
        <dbReference type="EC" id="2.7.1.35"/>
    </reaction>
</comment>
<dbReference type="GO" id="GO:0005524">
    <property type="term" value="F:ATP binding"/>
    <property type="evidence" value="ECO:0007669"/>
    <property type="project" value="UniProtKB-KW"/>
</dbReference>
<proteinExistence type="inferred from homology"/>
<dbReference type="InterPro" id="IPR029056">
    <property type="entry name" value="Ribokinase-like"/>
</dbReference>
<evidence type="ECO:0000256" key="6">
    <source>
        <dbReference type="ARBA" id="ARBA00022777"/>
    </source>
</evidence>
<dbReference type="GO" id="GO:0005829">
    <property type="term" value="C:cytosol"/>
    <property type="evidence" value="ECO:0007669"/>
    <property type="project" value="TreeGrafter"/>
</dbReference>
<dbReference type="RefSeq" id="WP_166010574.1">
    <property type="nucleotide sequence ID" value="NZ_CP049888.1"/>
</dbReference>
<dbReference type="EMBL" id="CP049888">
    <property type="protein sequence ID" value="QIL50708.1"/>
    <property type="molecule type" value="Genomic_DNA"/>
</dbReference>
<dbReference type="GO" id="GO:0008972">
    <property type="term" value="F:phosphomethylpyrimidine kinase activity"/>
    <property type="evidence" value="ECO:0007669"/>
    <property type="project" value="InterPro"/>
</dbReference>
<dbReference type="GO" id="GO:0008478">
    <property type="term" value="F:pyridoxal kinase activity"/>
    <property type="evidence" value="ECO:0007669"/>
    <property type="project" value="UniProtKB-EC"/>
</dbReference>
<evidence type="ECO:0000256" key="8">
    <source>
        <dbReference type="ARBA" id="ARBA00022842"/>
    </source>
</evidence>
<dbReference type="GO" id="GO:0009228">
    <property type="term" value="P:thiamine biosynthetic process"/>
    <property type="evidence" value="ECO:0007669"/>
    <property type="project" value="InterPro"/>
</dbReference>
<keyword evidence="6 15" id="KW-0418">Kinase</keyword>
<evidence type="ECO:0000313" key="16">
    <source>
        <dbReference type="Proteomes" id="UP000500741"/>
    </source>
</evidence>
<evidence type="ECO:0000256" key="9">
    <source>
        <dbReference type="ARBA" id="ARBA00042307"/>
    </source>
</evidence>
<dbReference type="PANTHER" id="PTHR20858">
    <property type="entry name" value="PHOSPHOMETHYLPYRIMIDINE KINASE"/>
    <property type="match status" value="1"/>
</dbReference>